<dbReference type="GO" id="GO:0000139">
    <property type="term" value="C:Golgi membrane"/>
    <property type="evidence" value="ECO:0007669"/>
    <property type="project" value="TreeGrafter"/>
</dbReference>
<feature type="domain" description="Peptidase S8 pro-domain" evidence="9">
    <location>
        <begin position="34"/>
        <end position="100"/>
    </location>
</feature>
<dbReference type="GO" id="GO:0004252">
    <property type="term" value="F:serine-type endopeptidase activity"/>
    <property type="evidence" value="ECO:0007669"/>
    <property type="project" value="TreeGrafter"/>
</dbReference>
<name>A0A673IDB5_9TELE</name>
<dbReference type="SUPFAM" id="SSF54897">
    <property type="entry name" value="Protease propeptides/inhibitors"/>
    <property type="match status" value="1"/>
</dbReference>
<feature type="signal peptide" evidence="8">
    <location>
        <begin position="1"/>
        <end position="27"/>
    </location>
</feature>
<sequence>MEGRWTLLLFLGAYLVLLAAETRLITGQGIYTNTWAVHIEGGAEEAEKIAHKHGFISHGQVFGDYYNFQHRGVVRRSLSGHRGVHVRLHAEPQVKTSHMQSHSQT</sequence>
<dbReference type="Proteomes" id="UP000472270">
    <property type="component" value="Unassembled WGS sequence"/>
</dbReference>
<evidence type="ECO:0000256" key="1">
    <source>
        <dbReference type="ARBA" id="ARBA00022670"/>
    </source>
</evidence>
<dbReference type="Ensembl" id="ENSSRHT00000036804.1">
    <property type="protein sequence ID" value="ENSSRHP00000035756.1"/>
    <property type="gene ID" value="ENSSRHG00000018369.1"/>
</dbReference>
<evidence type="ECO:0000313" key="10">
    <source>
        <dbReference type="Ensembl" id="ENSSRHP00000035758.1"/>
    </source>
</evidence>
<evidence type="ECO:0000256" key="6">
    <source>
        <dbReference type="ARBA" id="ARBA00023145"/>
    </source>
</evidence>
<protein>
    <submittedName>
        <fullName evidence="10">Furin-1-like</fullName>
    </submittedName>
</protein>
<accession>A0A673IDB5</accession>
<evidence type="ECO:0000256" key="7">
    <source>
        <dbReference type="ARBA" id="ARBA00023180"/>
    </source>
</evidence>
<dbReference type="Pfam" id="PF16470">
    <property type="entry name" value="S8_pro-domain"/>
    <property type="match status" value="1"/>
</dbReference>
<keyword evidence="4" id="KW-0378">Hydrolase</keyword>
<dbReference type="PANTHER" id="PTHR42884:SF11">
    <property type="entry name" value="FURIN (PAIRED BASIC AMINO ACID CLEAVING ENZYME) B"/>
    <property type="match status" value="1"/>
</dbReference>
<keyword evidence="11" id="KW-1185">Reference proteome</keyword>
<evidence type="ECO:0000313" key="11">
    <source>
        <dbReference type="Proteomes" id="UP000472270"/>
    </source>
</evidence>
<keyword evidence="1" id="KW-0645">Protease</keyword>
<dbReference type="FunFam" id="3.30.70.850:FF:000001">
    <property type="entry name" value="Proprotein convertase subtilisin/kexin type 5"/>
    <property type="match status" value="1"/>
</dbReference>
<dbReference type="InterPro" id="IPR032815">
    <property type="entry name" value="S8_pro-domain"/>
</dbReference>
<keyword evidence="2" id="KW-0165">Cleavage on pair of basic residues</keyword>
<keyword evidence="6" id="KW-0865">Zymogen</keyword>
<evidence type="ECO:0000256" key="4">
    <source>
        <dbReference type="ARBA" id="ARBA00022801"/>
    </source>
</evidence>
<dbReference type="GO" id="GO:0016486">
    <property type="term" value="P:peptide hormone processing"/>
    <property type="evidence" value="ECO:0007669"/>
    <property type="project" value="TreeGrafter"/>
</dbReference>
<evidence type="ECO:0000256" key="8">
    <source>
        <dbReference type="SAM" id="SignalP"/>
    </source>
</evidence>
<dbReference type="GO" id="GO:0005802">
    <property type="term" value="C:trans-Golgi network"/>
    <property type="evidence" value="ECO:0007669"/>
    <property type="project" value="TreeGrafter"/>
</dbReference>
<keyword evidence="3 8" id="KW-0732">Signal</keyword>
<keyword evidence="5" id="KW-0720">Serine protease</keyword>
<dbReference type="AlphaFoldDB" id="A0A673IDB5"/>
<dbReference type="PANTHER" id="PTHR42884">
    <property type="entry name" value="PROPROTEIN CONVERTASE SUBTILISIN/KEXIN-RELATED"/>
    <property type="match status" value="1"/>
</dbReference>
<evidence type="ECO:0000256" key="3">
    <source>
        <dbReference type="ARBA" id="ARBA00022729"/>
    </source>
</evidence>
<dbReference type="Ensembl" id="ENSSRHT00000036806.1">
    <property type="protein sequence ID" value="ENSSRHP00000035758.1"/>
    <property type="gene ID" value="ENSSRHG00000018369.1"/>
</dbReference>
<organism evidence="10 11">
    <name type="scientific">Sinocyclocheilus rhinocerous</name>
    <dbReference type="NCBI Taxonomy" id="307959"/>
    <lineage>
        <taxon>Eukaryota</taxon>
        <taxon>Metazoa</taxon>
        <taxon>Chordata</taxon>
        <taxon>Craniata</taxon>
        <taxon>Vertebrata</taxon>
        <taxon>Euteleostomi</taxon>
        <taxon>Actinopterygii</taxon>
        <taxon>Neopterygii</taxon>
        <taxon>Teleostei</taxon>
        <taxon>Ostariophysi</taxon>
        <taxon>Cypriniformes</taxon>
        <taxon>Cyprinidae</taxon>
        <taxon>Cyprininae</taxon>
        <taxon>Sinocyclocheilus</taxon>
    </lineage>
</organism>
<dbReference type="InterPro" id="IPR038466">
    <property type="entry name" value="S8_pro-domain_sf"/>
</dbReference>
<gene>
    <name evidence="10" type="primary">LOC107750721</name>
</gene>
<feature type="chain" id="PRO_5044627810" evidence="8">
    <location>
        <begin position="28"/>
        <end position="105"/>
    </location>
</feature>
<evidence type="ECO:0000259" key="9">
    <source>
        <dbReference type="Pfam" id="PF16470"/>
    </source>
</evidence>
<keyword evidence="7" id="KW-0325">Glycoprotein</keyword>
<evidence type="ECO:0000256" key="5">
    <source>
        <dbReference type="ARBA" id="ARBA00022825"/>
    </source>
</evidence>
<dbReference type="Gene3D" id="3.30.70.850">
    <property type="entry name" value="Peptidase S8, pro-domain"/>
    <property type="match status" value="1"/>
</dbReference>
<evidence type="ECO:0000256" key="2">
    <source>
        <dbReference type="ARBA" id="ARBA00022685"/>
    </source>
</evidence>
<proteinExistence type="predicted"/>
<reference evidence="10" key="1">
    <citation type="submission" date="2025-05" db="UniProtKB">
        <authorList>
            <consortium name="Ensembl"/>
        </authorList>
    </citation>
    <scope>IDENTIFICATION</scope>
</reference>